<feature type="region of interest" description="Disordered" evidence="1">
    <location>
        <begin position="1"/>
        <end position="20"/>
    </location>
</feature>
<evidence type="ECO:0000256" key="1">
    <source>
        <dbReference type="SAM" id="MobiDB-lite"/>
    </source>
</evidence>
<organism evidence="3">
    <name type="scientific">bioreactor metagenome</name>
    <dbReference type="NCBI Taxonomy" id="1076179"/>
    <lineage>
        <taxon>unclassified sequences</taxon>
        <taxon>metagenomes</taxon>
        <taxon>ecological metagenomes</taxon>
    </lineage>
</organism>
<evidence type="ECO:0008006" key="4">
    <source>
        <dbReference type="Google" id="ProtNLM"/>
    </source>
</evidence>
<comment type="caution">
    <text evidence="3">The sequence shown here is derived from an EMBL/GenBank/DDBJ whole genome shotgun (WGS) entry which is preliminary data.</text>
</comment>
<feature type="transmembrane region" description="Helical" evidence="2">
    <location>
        <begin position="196"/>
        <end position="215"/>
    </location>
</feature>
<feature type="transmembrane region" description="Helical" evidence="2">
    <location>
        <begin position="169"/>
        <end position="190"/>
    </location>
</feature>
<feature type="transmembrane region" description="Helical" evidence="2">
    <location>
        <begin position="222"/>
        <end position="240"/>
    </location>
</feature>
<accession>A0A644XI54</accession>
<feature type="transmembrane region" description="Helical" evidence="2">
    <location>
        <begin position="30"/>
        <end position="52"/>
    </location>
</feature>
<evidence type="ECO:0000256" key="2">
    <source>
        <dbReference type="SAM" id="Phobius"/>
    </source>
</evidence>
<evidence type="ECO:0000313" key="3">
    <source>
        <dbReference type="EMBL" id="MPM13784.1"/>
    </source>
</evidence>
<proteinExistence type="predicted"/>
<name>A0A644XI54_9ZZZZ</name>
<keyword evidence="2" id="KW-0812">Transmembrane</keyword>
<feature type="transmembrane region" description="Helical" evidence="2">
    <location>
        <begin position="139"/>
        <end position="157"/>
    </location>
</feature>
<dbReference type="AlphaFoldDB" id="A0A644XI54"/>
<protein>
    <recommendedName>
        <fullName evidence="4">CAAX prenyl protease 2</fullName>
    </recommendedName>
</protein>
<keyword evidence="2" id="KW-1133">Transmembrane helix</keyword>
<keyword evidence="2" id="KW-0472">Membrane</keyword>
<reference evidence="3" key="1">
    <citation type="submission" date="2019-08" db="EMBL/GenBank/DDBJ databases">
        <authorList>
            <person name="Kucharzyk K."/>
            <person name="Murdoch R.W."/>
            <person name="Higgins S."/>
            <person name="Loffler F."/>
        </authorList>
    </citation>
    <scope>NUCLEOTIDE SEQUENCE</scope>
</reference>
<sequence>MPTAAQKPPVPTAAQKPAVPPVSAPTPAEAWLAVAVLALPVALVVAADRLLVGWSLRDSGRLDAPTLAPLLGVGLVLLTRRRLPGLRTRFDARLDVRVVRRGVAVLMMVVASMVVWNQLCLMFGWMPVPRIDVDAGLPLIARAAAYVPLAVAQELAWRGVVRPTLAAAYGWFVGSLATGLVWGLLTAMTWRFGVTYGLLVVIASIGWSMMVGTLVEEMRRGQIIVASLFQWGLLLALYLLLPEETGVTKAAWVIALTAVIGGVATGWVYVRSRRARGMSPYGRELLTRA</sequence>
<feature type="transmembrane region" description="Helical" evidence="2">
    <location>
        <begin position="103"/>
        <end position="127"/>
    </location>
</feature>
<gene>
    <name evidence="3" type="ORF">SDC9_60143</name>
</gene>
<feature type="transmembrane region" description="Helical" evidence="2">
    <location>
        <begin position="252"/>
        <end position="270"/>
    </location>
</feature>
<dbReference type="EMBL" id="VSSQ01002172">
    <property type="protein sequence ID" value="MPM13784.1"/>
    <property type="molecule type" value="Genomic_DNA"/>
</dbReference>